<accession>A0ABN9VMV3</accession>
<dbReference type="InterPro" id="IPR008271">
    <property type="entry name" value="Ser/Thr_kinase_AS"/>
</dbReference>
<keyword evidence="4" id="KW-0418">Kinase</keyword>
<dbReference type="PROSITE" id="PS50011">
    <property type="entry name" value="PROTEIN_KINASE_DOM"/>
    <property type="match status" value="1"/>
</dbReference>
<evidence type="ECO:0000313" key="11">
    <source>
        <dbReference type="Proteomes" id="UP001189429"/>
    </source>
</evidence>
<dbReference type="PANTHER" id="PTHR24345">
    <property type="entry name" value="SERINE/THREONINE-PROTEIN KINASE PLK"/>
    <property type="match status" value="1"/>
</dbReference>
<evidence type="ECO:0000256" key="2">
    <source>
        <dbReference type="ARBA" id="ARBA00022679"/>
    </source>
</evidence>
<comment type="caution">
    <text evidence="10">The sequence shown here is derived from an EMBL/GenBank/DDBJ whole genome shotgun (WGS) entry which is preliminary data.</text>
</comment>
<evidence type="ECO:0000256" key="7">
    <source>
        <dbReference type="RuleBase" id="RU000304"/>
    </source>
</evidence>
<dbReference type="PROSITE" id="PS00108">
    <property type="entry name" value="PROTEIN_KINASE_ST"/>
    <property type="match status" value="1"/>
</dbReference>
<dbReference type="EMBL" id="CAUYUJ010017418">
    <property type="protein sequence ID" value="CAK0874666.1"/>
    <property type="molecule type" value="Genomic_DNA"/>
</dbReference>
<keyword evidence="11" id="KW-1185">Reference proteome</keyword>
<dbReference type="InterPro" id="IPR011009">
    <property type="entry name" value="Kinase-like_dom_sf"/>
</dbReference>
<feature type="signal peptide" evidence="8">
    <location>
        <begin position="1"/>
        <end position="30"/>
    </location>
</feature>
<dbReference type="PROSITE" id="PS00107">
    <property type="entry name" value="PROTEIN_KINASE_ATP"/>
    <property type="match status" value="1"/>
</dbReference>
<evidence type="ECO:0000259" key="9">
    <source>
        <dbReference type="PROSITE" id="PS50011"/>
    </source>
</evidence>
<evidence type="ECO:0000256" key="3">
    <source>
        <dbReference type="ARBA" id="ARBA00022741"/>
    </source>
</evidence>
<feature type="binding site" evidence="6">
    <location>
        <position position="95"/>
    </location>
    <ligand>
        <name>ATP</name>
        <dbReference type="ChEBI" id="CHEBI:30616"/>
    </ligand>
</feature>
<keyword evidence="3 6" id="KW-0547">Nucleotide-binding</keyword>
<evidence type="ECO:0000256" key="6">
    <source>
        <dbReference type="PROSITE-ProRule" id="PRU10141"/>
    </source>
</evidence>
<evidence type="ECO:0000256" key="8">
    <source>
        <dbReference type="SAM" id="SignalP"/>
    </source>
</evidence>
<sequence>MEATRPGRSRRRPATQQALRLGLALLVVAAVRPALPRHGGRSGAGMCALLPGMAAAGPQTAGSYTYEPTTDLLGSGAYAKVFKCRDPSGNVRALKQFFTGDKAVMDREVEVHRQIGKHPNAVEMIEAVDVEGSPGWKMIVMGGPDRQLRRRRGRAARLIGDLAPRSLSATSAGPTTARSVREPKELAQGQELGDMLEQRGKLSEAEAKPIFKQLVNVIQHLHSQNVLHRDLKPDNIFVGPNGIKLIDFGSGHWAKDGPLEASKFIGRGQGFTAQPSFYQRERTNGI</sequence>
<dbReference type="Pfam" id="PF00069">
    <property type="entry name" value="Pkinase"/>
    <property type="match status" value="1"/>
</dbReference>
<dbReference type="InterPro" id="IPR017441">
    <property type="entry name" value="Protein_kinase_ATP_BS"/>
</dbReference>
<evidence type="ECO:0000256" key="4">
    <source>
        <dbReference type="ARBA" id="ARBA00022777"/>
    </source>
</evidence>
<dbReference type="InterPro" id="IPR000719">
    <property type="entry name" value="Prot_kinase_dom"/>
</dbReference>
<dbReference type="SMART" id="SM00220">
    <property type="entry name" value="S_TKc"/>
    <property type="match status" value="1"/>
</dbReference>
<comment type="similarity">
    <text evidence="7">Belongs to the protein kinase superfamily.</text>
</comment>
<evidence type="ECO:0000256" key="5">
    <source>
        <dbReference type="ARBA" id="ARBA00022840"/>
    </source>
</evidence>
<keyword evidence="1 7" id="KW-0723">Serine/threonine-protein kinase</keyword>
<keyword evidence="5 6" id="KW-0067">ATP-binding</keyword>
<organism evidence="10 11">
    <name type="scientific">Prorocentrum cordatum</name>
    <dbReference type="NCBI Taxonomy" id="2364126"/>
    <lineage>
        <taxon>Eukaryota</taxon>
        <taxon>Sar</taxon>
        <taxon>Alveolata</taxon>
        <taxon>Dinophyceae</taxon>
        <taxon>Prorocentrales</taxon>
        <taxon>Prorocentraceae</taxon>
        <taxon>Prorocentrum</taxon>
    </lineage>
</organism>
<reference evidence="10" key="1">
    <citation type="submission" date="2023-10" db="EMBL/GenBank/DDBJ databases">
        <authorList>
            <person name="Chen Y."/>
            <person name="Shah S."/>
            <person name="Dougan E. K."/>
            <person name="Thang M."/>
            <person name="Chan C."/>
        </authorList>
    </citation>
    <scope>NUCLEOTIDE SEQUENCE [LARGE SCALE GENOMIC DNA]</scope>
</reference>
<dbReference type="SUPFAM" id="SSF56112">
    <property type="entry name" value="Protein kinase-like (PK-like)"/>
    <property type="match status" value="1"/>
</dbReference>
<gene>
    <name evidence="10" type="ORF">PCOR1329_LOCUS59498</name>
</gene>
<evidence type="ECO:0000256" key="1">
    <source>
        <dbReference type="ARBA" id="ARBA00022527"/>
    </source>
</evidence>
<evidence type="ECO:0000313" key="10">
    <source>
        <dbReference type="EMBL" id="CAK0874666.1"/>
    </source>
</evidence>
<dbReference type="PANTHER" id="PTHR24345:SF0">
    <property type="entry name" value="CELL CYCLE SERINE_THREONINE-PROTEIN KINASE CDC5_MSD2"/>
    <property type="match status" value="1"/>
</dbReference>
<keyword evidence="8" id="KW-0732">Signal</keyword>
<dbReference type="Proteomes" id="UP001189429">
    <property type="component" value="Unassembled WGS sequence"/>
</dbReference>
<feature type="domain" description="Protein kinase" evidence="9">
    <location>
        <begin position="67"/>
        <end position="286"/>
    </location>
</feature>
<protein>
    <recommendedName>
        <fullName evidence="9">Protein kinase domain-containing protein</fullName>
    </recommendedName>
</protein>
<proteinExistence type="inferred from homology"/>
<feature type="chain" id="PRO_5047476180" description="Protein kinase domain-containing protein" evidence="8">
    <location>
        <begin position="31"/>
        <end position="286"/>
    </location>
</feature>
<keyword evidence="2" id="KW-0808">Transferase</keyword>
<dbReference type="Gene3D" id="1.10.510.10">
    <property type="entry name" value="Transferase(Phosphotransferase) domain 1"/>
    <property type="match status" value="2"/>
</dbReference>
<name>A0ABN9VMV3_9DINO</name>